<dbReference type="AlphaFoldDB" id="A0A2D2E1Q5"/>
<dbReference type="NCBIfam" id="TIGR01987">
    <property type="entry name" value="HI0074"/>
    <property type="match status" value="1"/>
</dbReference>
<dbReference type="EMBL" id="CP024176">
    <property type="protein sequence ID" value="ATQ83198.1"/>
    <property type="molecule type" value="Genomic_DNA"/>
</dbReference>
<dbReference type="Gene3D" id="1.20.120.330">
    <property type="entry name" value="Nucleotidyltransferases domain 2"/>
    <property type="match status" value="1"/>
</dbReference>
<gene>
    <name evidence="1" type="ORF">YHS_04815</name>
</gene>
<dbReference type="Pfam" id="PF08780">
    <property type="entry name" value="NTase_sub_bind"/>
    <property type="match status" value="1"/>
</dbReference>
<proteinExistence type="predicted"/>
<dbReference type="SUPFAM" id="SSF81593">
    <property type="entry name" value="Nucleotidyltransferase substrate binding subunit/domain"/>
    <property type="match status" value="1"/>
</dbReference>
<evidence type="ECO:0000313" key="1">
    <source>
        <dbReference type="EMBL" id="ATQ83198.1"/>
    </source>
</evidence>
<organism evidence="1">
    <name type="scientific">Faucicola osloensis</name>
    <name type="common">Moraxella osloensis</name>
    <dbReference type="NCBI Taxonomy" id="34062"/>
    <lineage>
        <taxon>Bacteria</taxon>
        <taxon>Pseudomonadati</taxon>
        <taxon>Pseudomonadota</taxon>
        <taxon>Gammaproteobacteria</taxon>
        <taxon>Moraxellales</taxon>
        <taxon>Moraxellaceae</taxon>
        <taxon>Faucicola</taxon>
    </lineage>
</organism>
<protein>
    <submittedName>
        <fullName evidence="1">Nucleotidyltransferase</fullName>
    </submittedName>
</protein>
<accession>A0A2D2E1Q5</accession>
<name>A0A2D2E1Q5_FAUOS</name>
<sequence length="142" mass="16689">MKLIITPLEKATQRLAEGLDRYHQDTSDEQIRDGLIQRYEFTYELSHKLLKRYLEAISATPSEFDSMAFSDLIRTANERGVLQGDWSDWRVYREMRNLTSHTYNEEVAIKVVKDIPKFLSEVEFLIKSLQKGLNHVAENEEH</sequence>
<dbReference type="InterPro" id="IPR010235">
    <property type="entry name" value="HepT"/>
</dbReference>
<reference evidence="1" key="1">
    <citation type="submission" date="2017-11" db="EMBL/GenBank/DDBJ databases">
        <title>Complete Genome Sequence from Moraxella oslensis YHS isolated from human skin.</title>
        <authorList>
            <person name="Lee K."/>
            <person name="Lim J.Y."/>
            <person name="Hwang I."/>
        </authorList>
    </citation>
    <scope>NUCLEOTIDE SEQUENCE</scope>
    <source>
        <strain evidence="1">YHS</strain>
    </source>
</reference>